<organism evidence="1 2">
    <name type="scientific">Amborella trichopoda</name>
    <dbReference type="NCBI Taxonomy" id="13333"/>
    <lineage>
        <taxon>Eukaryota</taxon>
        <taxon>Viridiplantae</taxon>
        <taxon>Streptophyta</taxon>
        <taxon>Embryophyta</taxon>
        <taxon>Tracheophyta</taxon>
        <taxon>Spermatophyta</taxon>
        <taxon>Magnoliopsida</taxon>
        <taxon>Amborellales</taxon>
        <taxon>Amborellaceae</taxon>
        <taxon>Amborella</taxon>
    </lineage>
</organism>
<dbReference type="EMBL" id="KI392058">
    <property type="protein sequence ID" value="ERN20664.1"/>
    <property type="molecule type" value="Genomic_DNA"/>
</dbReference>
<dbReference type="Proteomes" id="UP000017836">
    <property type="component" value="Unassembled WGS sequence"/>
</dbReference>
<keyword evidence="2" id="KW-1185">Reference proteome</keyword>
<dbReference type="HOGENOM" id="CLU_2226789_0_0_1"/>
<dbReference type="AlphaFoldDB" id="U5DDN4"/>
<name>U5DDN4_AMBTC</name>
<gene>
    <name evidence="1" type="ORF">AMTR_s00070p00177620</name>
</gene>
<dbReference type="Gramene" id="ERN20664">
    <property type="protein sequence ID" value="ERN20664"/>
    <property type="gene ID" value="AMTR_s00070p00177620"/>
</dbReference>
<evidence type="ECO:0000313" key="1">
    <source>
        <dbReference type="EMBL" id="ERN20664.1"/>
    </source>
</evidence>
<proteinExistence type="predicted"/>
<sequence>MGWVTKVISDAKLISAAACGVDICIGRWRGKIDLWLSVVPVDDYQVVLGMDFFSSVKGAHALCKLSMYHGGKGLHAWQLCCKMAPLELKVLRKSLGQVAKGWQEGP</sequence>
<reference evidence="2" key="1">
    <citation type="journal article" date="2013" name="Science">
        <title>The Amborella genome and the evolution of flowering plants.</title>
        <authorList>
            <consortium name="Amborella Genome Project"/>
        </authorList>
    </citation>
    <scope>NUCLEOTIDE SEQUENCE [LARGE SCALE GENOMIC DNA]</scope>
</reference>
<accession>U5DDN4</accession>
<evidence type="ECO:0000313" key="2">
    <source>
        <dbReference type="Proteomes" id="UP000017836"/>
    </source>
</evidence>
<protein>
    <submittedName>
        <fullName evidence="1">Uncharacterized protein</fullName>
    </submittedName>
</protein>